<evidence type="ECO:0000256" key="1">
    <source>
        <dbReference type="SAM" id="MobiDB-lite"/>
    </source>
</evidence>
<dbReference type="Proteomes" id="UP001383192">
    <property type="component" value="Unassembled WGS sequence"/>
</dbReference>
<sequence>MAATAARTSGLAIATAAAISIYAGAAYAMHMDVKGKEGKGSMYKPTAKETTVGKGGDEHLSPKAIHEVVSKRSSRVKPVVEK</sequence>
<gene>
    <name evidence="2" type="ORF">VNI00_006547</name>
</gene>
<dbReference type="EMBL" id="JAYKXP010000020">
    <property type="protein sequence ID" value="KAK7047316.1"/>
    <property type="molecule type" value="Genomic_DNA"/>
</dbReference>
<keyword evidence="3" id="KW-1185">Reference proteome</keyword>
<name>A0AAW0D4E4_9AGAR</name>
<comment type="caution">
    <text evidence="2">The sequence shown here is derived from an EMBL/GenBank/DDBJ whole genome shotgun (WGS) entry which is preliminary data.</text>
</comment>
<organism evidence="2 3">
    <name type="scientific">Paramarasmius palmivorus</name>
    <dbReference type="NCBI Taxonomy" id="297713"/>
    <lineage>
        <taxon>Eukaryota</taxon>
        <taxon>Fungi</taxon>
        <taxon>Dikarya</taxon>
        <taxon>Basidiomycota</taxon>
        <taxon>Agaricomycotina</taxon>
        <taxon>Agaricomycetes</taxon>
        <taxon>Agaricomycetidae</taxon>
        <taxon>Agaricales</taxon>
        <taxon>Marasmiineae</taxon>
        <taxon>Marasmiaceae</taxon>
        <taxon>Paramarasmius</taxon>
    </lineage>
</organism>
<protein>
    <submittedName>
        <fullName evidence="2">Uncharacterized protein</fullName>
    </submittedName>
</protein>
<reference evidence="2 3" key="1">
    <citation type="submission" date="2024-01" db="EMBL/GenBank/DDBJ databases">
        <title>A draft genome for a cacao thread blight-causing isolate of Paramarasmius palmivorus.</title>
        <authorList>
            <person name="Baruah I.K."/>
            <person name="Bukari Y."/>
            <person name="Amoako-Attah I."/>
            <person name="Meinhardt L.W."/>
            <person name="Bailey B.A."/>
            <person name="Cohen S.P."/>
        </authorList>
    </citation>
    <scope>NUCLEOTIDE SEQUENCE [LARGE SCALE GENOMIC DNA]</scope>
    <source>
        <strain evidence="2 3">GH-12</strain>
    </source>
</reference>
<feature type="compositionally biased region" description="Basic and acidic residues" evidence="1">
    <location>
        <begin position="55"/>
        <end position="70"/>
    </location>
</feature>
<evidence type="ECO:0000313" key="2">
    <source>
        <dbReference type="EMBL" id="KAK7047316.1"/>
    </source>
</evidence>
<proteinExistence type="predicted"/>
<evidence type="ECO:0000313" key="3">
    <source>
        <dbReference type="Proteomes" id="UP001383192"/>
    </source>
</evidence>
<accession>A0AAW0D4E4</accession>
<dbReference type="AlphaFoldDB" id="A0AAW0D4E4"/>
<feature type="region of interest" description="Disordered" evidence="1">
    <location>
        <begin position="49"/>
        <end position="82"/>
    </location>
</feature>